<proteinExistence type="predicted"/>
<name>A0ABD2TDN3_9SOLN</name>
<comment type="caution">
    <text evidence="2">The sequence shown here is derived from an EMBL/GenBank/DDBJ whole genome shotgun (WGS) entry which is preliminary data.</text>
</comment>
<reference evidence="2 3" key="1">
    <citation type="submission" date="2024-05" db="EMBL/GenBank/DDBJ databases">
        <title>De novo assembly of an allotetraploid wild potato.</title>
        <authorList>
            <person name="Hosaka A.J."/>
        </authorList>
    </citation>
    <scope>NUCLEOTIDE SEQUENCE [LARGE SCALE GENOMIC DNA]</scope>
    <source>
        <tissue evidence="2">Young leaves</tissue>
    </source>
</reference>
<evidence type="ECO:0000256" key="1">
    <source>
        <dbReference type="SAM" id="MobiDB-lite"/>
    </source>
</evidence>
<gene>
    <name evidence="2" type="ORF">AABB24_018823</name>
</gene>
<organism evidence="2 3">
    <name type="scientific">Solanum stoloniferum</name>
    <dbReference type="NCBI Taxonomy" id="62892"/>
    <lineage>
        <taxon>Eukaryota</taxon>
        <taxon>Viridiplantae</taxon>
        <taxon>Streptophyta</taxon>
        <taxon>Embryophyta</taxon>
        <taxon>Tracheophyta</taxon>
        <taxon>Spermatophyta</taxon>
        <taxon>Magnoliopsida</taxon>
        <taxon>eudicotyledons</taxon>
        <taxon>Gunneridae</taxon>
        <taxon>Pentapetalae</taxon>
        <taxon>asterids</taxon>
        <taxon>lamiids</taxon>
        <taxon>Solanales</taxon>
        <taxon>Solanaceae</taxon>
        <taxon>Solanoideae</taxon>
        <taxon>Solaneae</taxon>
        <taxon>Solanum</taxon>
    </lineage>
</organism>
<evidence type="ECO:0000313" key="2">
    <source>
        <dbReference type="EMBL" id="KAL3354369.1"/>
    </source>
</evidence>
<feature type="compositionally biased region" description="Low complexity" evidence="1">
    <location>
        <begin position="99"/>
        <end position="111"/>
    </location>
</feature>
<accession>A0ABD2TDN3</accession>
<dbReference type="EMBL" id="JBJKTR010000011">
    <property type="protein sequence ID" value="KAL3354369.1"/>
    <property type="molecule type" value="Genomic_DNA"/>
</dbReference>
<dbReference type="PANTHER" id="PTHR34222:SF99">
    <property type="entry name" value="PROTEIN, PUTATIVE-RELATED"/>
    <property type="match status" value="1"/>
</dbReference>
<feature type="region of interest" description="Disordered" evidence="1">
    <location>
        <begin position="99"/>
        <end position="124"/>
    </location>
</feature>
<dbReference type="AlphaFoldDB" id="A0ABD2TDN3"/>
<evidence type="ECO:0000313" key="3">
    <source>
        <dbReference type="Proteomes" id="UP001627284"/>
    </source>
</evidence>
<dbReference type="Proteomes" id="UP001627284">
    <property type="component" value="Unassembled WGS sequence"/>
</dbReference>
<sequence>MKKLWDELNNLNAKDQCNCVCSCGRNENIHKAEQDRRLIQFLMGLNKVYTIIRGSILMMNPLPSMAQAFALLVQEEKQREFKPSNQMFAEGSSMSSSMIPSVNVSSSSSSNGGQQFRTNFSTSNNYNGRSRPYCEHCRRPGHTKDRCYKIHGFLKLTIRGMDI</sequence>
<protein>
    <submittedName>
        <fullName evidence="2">Uncharacterized protein</fullName>
    </submittedName>
</protein>
<keyword evidence="3" id="KW-1185">Reference proteome</keyword>
<feature type="compositionally biased region" description="Polar residues" evidence="1">
    <location>
        <begin position="112"/>
        <end position="124"/>
    </location>
</feature>
<dbReference type="PANTHER" id="PTHR34222">
    <property type="entry name" value="GAG_PRE-INTEGRS DOMAIN-CONTAINING PROTEIN"/>
    <property type="match status" value="1"/>
</dbReference>